<proteinExistence type="predicted"/>
<sequence length="58" mass="6433">MRYISKNDVDTLNYGINNLLQTHSSSIHYIILNISTVRASPLVPLYLQASSLAITEIG</sequence>
<keyword evidence="2" id="KW-1185">Reference proteome</keyword>
<evidence type="ECO:0000313" key="2">
    <source>
        <dbReference type="Proteomes" id="UP000541352"/>
    </source>
</evidence>
<gene>
    <name evidence="1" type="ORF">FHS57_001089</name>
</gene>
<accession>A0A7W5ZH74</accession>
<dbReference type="AlphaFoldDB" id="A0A7W5ZH74"/>
<organism evidence="1 2">
    <name type="scientific">Runella defluvii</name>
    <dbReference type="NCBI Taxonomy" id="370973"/>
    <lineage>
        <taxon>Bacteria</taxon>
        <taxon>Pseudomonadati</taxon>
        <taxon>Bacteroidota</taxon>
        <taxon>Cytophagia</taxon>
        <taxon>Cytophagales</taxon>
        <taxon>Spirosomataceae</taxon>
        <taxon>Runella</taxon>
    </lineage>
</organism>
<protein>
    <submittedName>
        <fullName evidence="1">Uncharacterized protein</fullName>
    </submittedName>
</protein>
<reference evidence="1 2" key="1">
    <citation type="submission" date="2020-08" db="EMBL/GenBank/DDBJ databases">
        <title>Genomic Encyclopedia of Type Strains, Phase IV (KMG-IV): sequencing the most valuable type-strain genomes for metagenomic binning, comparative biology and taxonomic classification.</title>
        <authorList>
            <person name="Goeker M."/>
        </authorList>
    </citation>
    <scope>NUCLEOTIDE SEQUENCE [LARGE SCALE GENOMIC DNA]</scope>
    <source>
        <strain evidence="1 2">DSM 17976</strain>
    </source>
</reference>
<comment type="caution">
    <text evidence="1">The sequence shown here is derived from an EMBL/GenBank/DDBJ whole genome shotgun (WGS) entry which is preliminary data.</text>
</comment>
<dbReference type="EMBL" id="JACIBY010000002">
    <property type="protein sequence ID" value="MBB3837095.1"/>
    <property type="molecule type" value="Genomic_DNA"/>
</dbReference>
<evidence type="ECO:0000313" key="1">
    <source>
        <dbReference type="EMBL" id="MBB3837095.1"/>
    </source>
</evidence>
<name>A0A7W5ZH74_9BACT</name>
<dbReference type="Proteomes" id="UP000541352">
    <property type="component" value="Unassembled WGS sequence"/>
</dbReference>